<evidence type="ECO:0000259" key="7">
    <source>
        <dbReference type="PROSITE" id="PS52004"/>
    </source>
</evidence>
<organism evidence="8 9">
    <name type="scientific">Streptomyces stephensoniae</name>
    <dbReference type="NCBI Taxonomy" id="3375367"/>
    <lineage>
        <taxon>Bacteria</taxon>
        <taxon>Bacillati</taxon>
        <taxon>Actinomycetota</taxon>
        <taxon>Actinomycetes</taxon>
        <taxon>Kitasatosporales</taxon>
        <taxon>Streptomycetaceae</taxon>
        <taxon>Streptomyces</taxon>
    </lineage>
</organism>
<evidence type="ECO:0000256" key="4">
    <source>
        <dbReference type="ARBA" id="ARBA00023315"/>
    </source>
</evidence>
<protein>
    <submittedName>
        <fullName evidence="8">Beta-ketoacyl synthase N-terminal-like domain-containing protein</fullName>
    </submittedName>
</protein>
<evidence type="ECO:0000256" key="5">
    <source>
        <dbReference type="RuleBase" id="RU003694"/>
    </source>
</evidence>
<name>A0ABU2WAU5_9ACTN</name>
<feature type="domain" description="Ketosynthase family 3 (KS3)" evidence="7">
    <location>
        <begin position="5"/>
        <end position="437"/>
    </location>
</feature>
<dbReference type="InterPro" id="IPR016039">
    <property type="entry name" value="Thiolase-like"/>
</dbReference>
<dbReference type="RefSeq" id="WP_311605107.1">
    <property type="nucleotide sequence ID" value="NZ_JAVRFG010000046.1"/>
</dbReference>
<dbReference type="Gene3D" id="1.10.1240.100">
    <property type="match status" value="1"/>
</dbReference>
<keyword evidence="4" id="KW-0012">Acyltransferase</keyword>
<dbReference type="PANTHER" id="PTHR43775:SF37">
    <property type="entry name" value="SI:DKEY-61P9.11"/>
    <property type="match status" value="1"/>
</dbReference>
<keyword evidence="9" id="KW-1185">Reference proteome</keyword>
<comment type="similarity">
    <text evidence="5">Belongs to the thiolase-like superfamily. Beta-ketoacyl-ACP synthases family.</text>
</comment>
<comment type="caution">
    <text evidence="8">The sequence shown here is derived from an EMBL/GenBank/DDBJ whole genome shotgun (WGS) entry which is preliminary data.</text>
</comment>
<dbReference type="PROSITE" id="PS00606">
    <property type="entry name" value="KS3_1"/>
    <property type="match status" value="1"/>
</dbReference>
<dbReference type="SMART" id="SM00825">
    <property type="entry name" value="PKS_KS"/>
    <property type="match status" value="1"/>
</dbReference>
<dbReference type="PROSITE" id="PS52004">
    <property type="entry name" value="KS3_2"/>
    <property type="match status" value="1"/>
</dbReference>
<feature type="compositionally biased region" description="Pro residues" evidence="6">
    <location>
        <begin position="440"/>
        <end position="472"/>
    </location>
</feature>
<evidence type="ECO:0000256" key="6">
    <source>
        <dbReference type="SAM" id="MobiDB-lite"/>
    </source>
</evidence>
<dbReference type="Pfam" id="PF22621">
    <property type="entry name" value="CurL-like_PKS_C"/>
    <property type="match status" value="1"/>
</dbReference>
<dbReference type="CDD" id="cd00833">
    <property type="entry name" value="PKS"/>
    <property type="match status" value="1"/>
</dbReference>
<dbReference type="InterPro" id="IPR014030">
    <property type="entry name" value="Ketoacyl_synth_N"/>
</dbReference>
<accession>A0ABU2WAU5</accession>
<dbReference type="InterPro" id="IPR020841">
    <property type="entry name" value="PKS_Beta-ketoAc_synthase_dom"/>
</dbReference>
<dbReference type="EMBL" id="JAVRFG010000046">
    <property type="protein sequence ID" value="MDT0494217.1"/>
    <property type="molecule type" value="Genomic_DNA"/>
</dbReference>
<evidence type="ECO:0000256" key="1">
    <source>
        <dbReference type="ARBA" id="ARBA00022450"/>
    </source>
</evidence>
<keyword evidence="3 5" id="KW-0808">Transferase</keyword>
<keyword evidence="2" id="KW-0597">Phosphoprotein</keyword>
<dbReference type="SUPFAM" id="SSF53901">
    <property type="entry name" value="Thiolase-like"/>
    <property type="match status" value="1"/>
</dbReference>
<dbReference type="Pfam" id="PF00109">
    <property type="entry name" value="ketoacyl-synt"/>
    <property type="match status" value="1"/>
</dbReference>
<gene>
    <name evidence="8" type="ORF">RM717_27295</name>
</gene>
<evidence type="ECO:0000313" key="9">
    <source>
        <dbReference type="Proteomes" id="UP001180556"/>
    </source>
</evidence>
<dbReference type="InterPro" id="IPR018201">
    <property type="entry name" value="Ketoacyl_synth_AS"/>
</dbReference>
<feature type="region of interest" description="Disordered" evidence="6">
    <location>
        <begin position="436"/>
        <end position="475"/>
    </location>
</feature>
<reference evidence="9" key="1">
    <citation type="submission" date="2023-07" db="EMBL/GenBank/DDBJ databases">
        <title>30 novel species of actinomycetes from the DSMZ collection.</title>
        <authorList>
            <person name="Nouioui I."/>
        </authorList>
    </citation>
    <scope>NUCLEOTIDE SEQUENCE [LARGE SCALE GENOMIC DNA]</scope>
    <source>
        <strain evidence="9">DSM 40932</strain>
    </source>
</reference>
<dbReference type="Pfam" id="PF02801">
    <property type="entry name" value="Ketoacyl-synt_C"/>
    <property type="match status" value="1"/>
</dbReference>
<dbReference type="Gene3D" id="3.40.47.10">
    <property type="match status" value="1"/>
</dbReference>
<dbReference type="PANTHER" id="PTHR43775">
    <property type="entry name" value="FATTY ACID SYNTHASE"/>
    <property type="match status" value="1"/>
</dbReference>
<keyword evidence="1" id="KW-0596">Phosphopantetheine</keyword>
<proteinExistence type="inferred from homology"/>
<dbReference type="InterPro" id="IPR050091">
    <property type="entry name" value="PKS_NRPS_Biosynth_Enz"/>
</dbReference>
<sequence>MSEYDDRIAVIGLAGRFPGADSVPEFWRLLRDGVDAVHDYTDGELRQLGAGQGLLADPALVRSGGALPGGALDGIAGFDAELFGFDAREAALLDPQHRLFLESAWGALEDAGCDPQRYDGDVGVFTGISTNRYFLFHLLGNPEAADGDPDDWEAQLAIRPGAEYLPARVAYRLGLRGPAIAVQTACSSSLTAVCVAAQSLLDYGCDLAVAGGASVSLPRHRHTPGGLVSPDGRTRAFDASAAGTGYGSGTGAVVLKRYADLDPDRDRVHAVLRGWAVNNDGAHRAGFAAPGTDGQAAVVAEALARAGVSPHELGYLEAHGSATVLGDAIELAALHQVWQAAGPSPAGSCALGTAKANIGNLDAASGIAALVAAVRAVTEGTVPAHAQFHEPHPGLGLEFGPFTIPRVRGPWPHAGSRLAGVSSFGLGGSNAHVVLEQAPSPTPHTPPTPDTTPGPHTTPAPPPPPSLKPPPTDWHLLPLSAHSPAALADACDRLAAHLESAGPALSLADVAYTLAVGRRVLPYRAAVAARRPAEAAEALRRVAAGPQAGPPPPDEAGGELRAAADSWLRGESTDWTSYLKDRPGRVCTLPAHPFRRRRHWIDPPDRRATTRGGPA</sequence>
<dbReference type="Proteomes" id="UP001180556">
    <property type="component" value="Unassembled WGS sequence"/>
</dbReference>
<dbReference type="InterPro" id="IPR014031">
    <property type="entry name" value="Ketoacyl_synth_C"/>
</dbReference>
<evidence type="ECO:0000313" key="8">
    <source>
        <dbReference type="EMBL" id="MDT0494217.1"/>
    </source>
</evidence>
<evidence type="ECO:0000256" key="2">
    <source>
        <dbReference type="ARBA" id="ARBA00022553"/>
    </source>
</evidence>
<evidence type="ECO:0000256" key="3">
    <source>
        <dbReference type="ARBA" id="ARBA00022679"/>
    </source>
</evidence>